<keyword evidence="3 6" id="KW-0227">DNA damage</keyword>
<reference evidence="7 8" key="1">
    <citation type="submission" date="2014-03" db="EMBL/GenBank/DDBJ databases">
        <title>Genomics of Bifidobacteria.</title>
        <authorList>
            <person name="Ventura M."/>
            <person name="Milani C."/>
            <person name="Lugli G.A."/>
        </authorList>
    </citation>
    <scope>NUCLEOTIDE SEQUENCE [LARGE SCALE GENOMIC DNA]</scope>
    <source>
        <strain evidence="7 8">LMG 10738</strain>
    </source>
</reference>
<dbReference type="GO" id="GO:0006298">
    <property type="term" value="P:mismatch repair"/>
    <property type="evidence" value="ECO:0007669"/>
    <property type="project" value="UniProtKB-UniRule"/>
</dbReference>
<dbReference type="InterPro" id="IPR011335">
    <property type="entry name" value="Restrct_endonuc-II-like"/>
</dbReference>
<proteinExistence type="inferred from homology"/>
<dbReference type="GO" id="GO:0004519">
    <property type="term" value="F:endonuclease activity"/>
    <property type="evidence" value="ECO:0007669"/>
    <property type="project" value="UniProtKB-KW"/>
</dbReference>
<keyword evidence="5 6" id="KW-0234">DNA repair</keyword>
<dbReference type="Proteomes" id="UP000029067">
    <property type="component" value="Unassembled WGS sequence"/>
</dbReference>
<dbReference type="NCBIfam" id="TIGR00632">
    <property type="entry name" value="vsr"/>
    <property type="match status" value="1"/>
</dbReference>
<dbReference type="EMBL" id="JGYV01000029">
    <property type="protein sequence ID" value="KFI58581.1"/>
    <property type="molecule type" value="Genomic_DNA"/>
</dbReference>
<dbReference type="Gene3D" id="3.40.960.10">
    <property type="entry name" value="VSR Endonuclease"/>
    <property type="match status" value="1"/>
</dbReference>
<organism evidence="7 8">
    <name type="scientific">Bifidobacterium cuniculi</name>
    <dbReference type="NCBI Taxonomy" id="1688"/>
    <lineage>
        <taxon>Bacteria</taxon>
        <taxon>Bacillati</taxon>
        <taxon>Actinomycetota</taxon>
        <taxon>Actinomycetes</taxon>
        <taxon>Bifidobacteriales</taxon>
        <taxon>Bifidobacteriaceae</taxon>
        <taxon>Bifidobacterium</taxon>
    </lineage>
</organism>
<evidence type="ECO:0000256" key="6">
    <source>
        <dbReference type="PIRNR" id="PIRNR018267"/>
    </source>
</evidence>
<dbReference type="PIRSF" id="PIRSF018267">
    <property type="entry name" value="VSR_endonuc"/>
    <property type="match status" value="1"/>
</dbReference>
<protein>
    <recommendedName>
        <fullName evidence="6">Very short patch repair endonuclease</fullName>
        <ecNumber evidence="6">3.1.-.-</ecNumber>
    </recommendedName>
</protein>
<dbReference type="EC" id="3.1.-.-" evidence="6"/>
<dbReference type="GO" id="GO:0016787">
    <property type="term" value="F:hydrolase activity"/>
    <property type="evidence" value="ECO:0007669"/>
    <property type="project" value="UniProtKB-KW"/>
</dbReference>
<accession>A0A087AII1</accession>
<evidence type="ECO:0000256" key="4">
    <source>
        <dbReference type="ARBA" id="ARBA00022801"/>
    </source>
</evidence>
<dbReference type="AlphaFoldDB" id="A0A087AII1"/>
<dbReference type="InterPro" id="IPR004603">
    <property type="entry name" value="DNA_mismatch_endonuc_vsr"/>
</dbReference>
<evidence type="ECO:0000313" key="8">
    <source>
        <dbReference type="Proteomes" id="UP000029067"/>
    </source>
</evidence>
<gene>
    <name evidence="7" type="ORF">BCUN_1759</name>
</gene>
<dbReference type="RefSeq" id="WP_420796480.1">
    <property type="nucleotide sequence ID" value="NZ_JGYV01000029.1"/>
</dbReference>
<comment type="similarity">
    <text evidence="6">Belongs to the vsr family.</text>
</comment>
<comment type="function">
    <text evidence="6">May nick specific sequences that contain T:G mispairs resulting from m5C-deamination.</text>
</comment>
<comment type="caution">
    <text evidence="7">The sequence shown here is derived from an EMBL/GenBank/DDBJ whole genome shotgun (WGS) entry which is preliminary data.</text>
</comment>
<evidence type="ECO:0000256" key="5">
    <source>
        <dbReference type="ARBA" id="ARBA00023204"/>
    </source>
</evidence>
<dbReference type="Pfam" id="PF03852">
    <property type="entry name" value="Vsr"/>
    <property type="match status" value="1"/>
</dbReference>
<keyword evidence="1 6" id="KW-0540">Nuclease</keyword>
<sequence>MGGVNDSAPVSPQRSRIMASIRGKDTSIERMVRSYLFACGFRFRKNDKRYPGHPDVVLPKWHAVVFVNGCFWHAHEGCPKFTIPKSNVEFWTAKLERNRERDRLQHERLRADGWKVIDVWECELDKAHREERLALLADQIRDAAGSR</sequence>
<keyword evidence="2 6" id="KW-0255">Endonuclease</keyword>
<keyword evidence="8" id="KW-1185">Reference proteome</keyword>
<dbReference type="STRING" id="1688.BCUN_1759"/>
<dbReference type="CDD" id="cd00221">
    <property type="entry name" value="Vsr"/>
    <property type="match status" value="1"/>
</dbReference>
<dbReference type="SUPFAM" id="SSF52980">
    <property type="entry name" value="Restriction endonuclease-like"/>
    <property type="match status" value="1"/>
</dbReference>
<evidence type="ECO:0000313" key="7">
    <source>
        <dbReference type="EMBL" id="KFI58581.1"/>
    </source>
</evidence>
<dbReference type="eggNOG" id="COG3727">
    <property type="taxonomic scope" value="Bacteria"/>
</dbReference>
<evidence type="ECO:0000256" key="2">
    <source>
        <dbReference type="ARBA" id="ARBA00022759"/>
    </source>
</evidence>
<keyword evidence="4 6" id="KW-0378">Hydrolase</keyword>
<name>A0A087AII1_9BIFI</name>
<evidence type="ECO:0000256" key="1">
    <source>
        <dbReference type="ARBA" id="ARBA00022722"/>
    </source>
</evidence>
<evidence type="ECO:0000256" key="3">
    <source>
        <dbReference type="ARBA" id="ARBA00022763"/>
    </source>
</evidence>